<dbReference type="InterPro" id="IPR001387">
    <property type="entry name" value="Cro/C1-type_HTH"/>
</dbReference>
<evidence type="ECO:0000256" key="1">
    <source>
        <dbReference type="ARBA" id="ARBA00023015"/>
    </source>
</evidence>
<dbReference type="Pfam" id="PF01381">
    <property type="entry name" value="HTH_3"/>
    <property type="match status" value="1"/>
</dbReference>
<name>A0AAU8EM99_9MICC</name>
<dbReference type="GO" id="GO:0005829">
    <property type="term" value="C:cytosol"/>
    <property type="evidence" value="ECO:0007669"/>
    <property type="project" value="TreeGrafter"/>
</dbReference>
<evidence type="ECO:0000259" key="4">
    <source>
        <dbReference type="PROSITE" id="PS50943"/>
    </source>
</evidence>
<dbReference type="PANTHER" id="PTHR46797:SF23">
    <property type="entry name" value="HTH-TYPE TRANSCRIPTIONAL REGULATOR SUTR"/>
    <property type="match status" value="1"/>
</dbReference>
<keyword evidence="3" id="KW-0804">Transcription</keyword>
<dbReference type="GO" id="GO:0003700">
    <property type="term" value="F:DNA-binding transcription factor activity"/>
    <property type="evidence" value="ECO:0007669"/>
    <property type="project" value="TreeGrafter"/>
</dbReference>
<dbReference type="InterPro" id="IPR050807">
    <property type="entry name" value="TransReg_Diox_bact_type"/>
</dbReference>
<sequence>MQTEGTNGVLEHVSANVRRYRLAAQLSQVALADRAGISRRTVVKLEAGEANISLTGLDHLADALGVTFVDLVAAPAAPHTDINEVAWRGDRQDSVAVLLASVPAAKDAQLWAWTLETGDRYDAQPDPVGWSEMLFVSEGSIRVEHEHGDTELRTGDHLAFPTSQQYAYVNVGDTRARFVRVVVS</sequence>
<dbReference type="Pfam" id="PF07883">
    <property type="entry name" value="Cupin_2"/>
    <property type="match status" value="1"/>
</dbReference>
<keyword evidence="1" id="KW-0805">Transcription regulation</keyword>
<dbReference type="CDD" id="cd00093">
    <property type="entry name" value="HTH_XRE"/>
    <property type="match status" value="1"/>
</dbReference>
<evidence type="ECO:0000256" key="2">
    <source>
        <dbReference type="ARBA" id="ARBA00023125"/>
    </source>
</evidence>
<feature type="domain" description="HTH cro/C1-type" evidence="4">
    <location>
        <begin position="17"/>
        <end position="71"/>
    </location>
</feature>
<dbReference type="PROSITE" id="PS50943">
    <property type="entry name" value="HTH_CROC1"/>
    <property type="match status" value="1"/>
</dbReference>
<dbReference type="InterPro" id="IPR014710">
    <property type="entry name" value="RmlC-like_jellyroll"/>
</dbReference>
<protein>
    <submittedName>
        <fullName evidence="5">XRE family transcriptional regulator</fullName>
    </submittedName>
</protein>
<evidence type="ECO:0000256" key="3">
    <source>
        <dbReference type="ARBA" id="ARBA00023163"/>
    </source>
</evidence>
<dbReference type="RefSeq" id="WP_353710710.1">
    <property type="nucleotide sequence ID" value="NZ_CP159279.1"/>
</dbReference>
<dbReference type="Gene3D" id="1.10.260.40">
    <property type="entry name" value="lambda repressor-like DNA-binding domains"/>
    <property type="match status" value="1"/>
</dbReference>
<dbReference type="GO" id="GO:0003677">
    <property type="term" value="F:DNA binding"/>
    <property type="evidence" value="ECO:0007669"/>
    <property type="project" value="UniProtKB-KW"/>
</dbReference>
<proteinExistence type="predicted"/>
<dbReference type="InterPro" id="IPR013096">
    <property type="entry name" value="Cupin_2"/>
</dbReference>
<dbReference type="PANTHER" id="PTHR46797">
    <property type="entry name" value="HTH-TYPE TRANSCRIPTIONAL REGULATOR"/>
    <property type="match status" value="1"/>
</dbReference>
<dbReference type="CDD" id="cd02209">
    <property type="entry name" value="cupin_XRE_C"/>
    <property type="match status" value="1"/>
</dbReference>
<dbReference type="InterPro" id="IPR010982">
    <property type="entry name" value="Lambda_DNA-bd_dom_sf"/>
</dbReference>
<dbReference type="SUPFAM" id="SSF47413">
    <property type="entry name" value="lambda repressor-like DNA-binding domains"/>
    <property type="match status" value="1"/>
</dbReference>
<gene>
    <name evidence="5" type="ORF">ABRP34_14435</name>
</gene>
<dbReference type="SMART" id="SM00530">
    <property type="entry name" value="HTH_XRE"/>
    <property type="match status" value="1"/>
</dbReference>
<evidence type="ECO:0000313" key="5">
    <source>
        <dbReference type="EMBL" id="XCH10037.1"/>
    </source>
</evidence>
<dbReference type="InterPro" id="IPR011051">
    <property type="entry name" value="RmlC_Cupin_sf"/>
</dbReference>
<organism evidence="5">
    <name type="scientific">Arthrobacter sp. K5</name>
    <dbReference type="NCBI Taxonomy" id="2839623"/>
    <lineage>
        <taxon>Bacteria</taxon>
        <taxon>Bacillati</taxon>
        <taxon>Actinomycetota</taxon>
        <taxon>Actinomycetes</taxon>
        <taxon>Micrococcales</taxon>
        <taxon>Micrococcaceae</taxon>
        <taxon>Arthrobacter</taxon>
    </lineage>
</organism>
<keyword evidence="2" id="KW-0238">DNA-binding</keyword>
<dbReference type="AlphaFoldDB" id="A0AAU8EM99"/>
<dbReference type="SUPFAM" id="SSF51182">
    <property type="entry name" value="RmlC-like cupins"/>
    <property type="match status" value="1"/>
</dbReference>
<dbReference type="EMBL" id="CP159279">
    <property type="protein sequence ID" value="XCH10037.1"/>
    <property type="molecule type" value="Genomic_DNA"/>
</dbReference>
<accession>A0AAU8EM99</accession>
<reference evidence="5" key="1">
    <citation type="submission" date="2024-06" db="EMBL/GenBank/DDBJ databases">
        <title>Biodegradation of dimethachlon by Arthrobacter sp. K5: mechanistic insights and ecological implications.</title>
        <authorList>
            <person name="Hu S."/>
            <person name="Lu P."/>
        </authorList>
    </citation>
    <scope>NUCLEOTIDE SEQUENCE</scope>
    <source>
        <strain evidence="5">K5</strain>
    </source>
</reference>
<dbReference type="Gene3D" id="2.60.120.10">
    <property type="entry name" value="Jelly Rolls"/>
    <property type="match status" value="1"/>
</dbReference>